<protein>
    <submittedName>
        <fullName evidence="1">Uncharacterized protein</fullName>
    </submittedName>
</protein>
<proteinExistence type="predicted"/>
<evidence type="ECO:0000313" key="2">
    <source>
        <dbReference type="Proteomes" id="UP001248134"/>
    </source>
</evidence>
<accession>A0AAJ3R821</accession>
<name>A0AAJ3R821_9BACI</name>
<dbReference type="EMBL" id="VLYX01000041">
    <property type="protein sequence ID" value="MDR4328857.1"/>
    <property type="molecule type" value="Genomic_DNA"/>
</dbReference>
<gene>
    <name evidence="1" type="ORF">FOS08_24060</name>
</gene>
<dbReference type="AlphaFoldDB" id="A0AAJ3R821"/>
<dbReference type="Proteomes" id="UP001248134">
    <property type="component" value="Unassembled WGS sequence"/>
</dbReference>
<dbReference type="RefSeq" id="WP_018767566.1">
    <property type="nucleotide sequence ID" value="NZ_JANIOB010000031.1"/>
</dbReference>
<evidence type="ECO:0000313" key="1">
    <source>
        <dbReference type="EMBL" id="MDR4328857.1"/>
    </source>
</evidence>
<sequence length="65" mass="7460">MTAKERARLHGFWTHKKTGQRIAISRVTLYGEAHARKVNSLGHEVGPKEIMLVRDLKEDYVKGMI</sequence>
<organism evidence="1 2">
    <name type="scientific">Bacillus pseudomycoides</name>
    <dbReference type="NCBI Taxonomy" id="64104"/>
    <lineage>
        <taxon>Bacteria</taxon>
        <taxon>Bacillati</taxon>
        <taxon>Bacillota</taxon>
        <taxon>Bacilli</taxon>
        <taxon>Bacillales</taxon>
        <taxon>Bacillaceae</taxon>
        <taxon>Bacillus</taxon>
        <taxon>Bacillus cereus group</taxon>
    </lineage>
</organism>
<reference evidence="1" key="1">
    <citation type="submission" date="2019-07" db="EMBL/GenBank/DDBJ databases">
        <title>Phylogenomic Reclassification of ATCC Bacillus Strains and Various Taxa within the Genus Bacillus.</title>
        <authorList>
            <person name="Riojas M.A."/>
            <person name="Frank A.M."/>
            <person name="Fenn S.L."/>
            <person name="King S.P."/>
            <person name="Brower S.M."/>
            <person name="Hazbon M.H."/>
        </authorList>
    </citation>
    <scope>NUCLEOTIDE SEQUENCE</scope>
    <source>
        <strain evidence="1">NR-12239</strain>
    </source>
</reference>
<comment type="caution">
    <text evidence="1">The sequence shown here is derived from an EMBL/GenBank/DDBJ whole genome shotgun (WGS) entry which is preliminary data.</text>
</comment>